<evidence type="ECO:0000256" key="1">
    <source>
        <dbReference type="SAM" id="SignalP"/>
    </source>
</evidence>
<proteinExistence type="predicted"/>
<reference evidence="3" key="1">
    <citation type="submission" date="2022-11" db="UniProtKB">
        <authorList>
            <consortium name="WormBaseParasite"/>
        </authorList>
    </citation>
    <scope>IDENTIFICATION</scope>
</reference>
<keyword evidence="2" id="KW-1185">Reference proteome</keyword>
<accession>A0A914IBZ8</accession>
<keyword evidence="1" id="KW-0732">Signal</keyword>
<feature type="chain" id="PRO_5036995514" evidence="1">
    <location>
        <begin position="22"/>
        <end position="118"/>
    </location>
</feature>
<protein>
    <submittedName>
        <fullName evidence="3">Secreted protein</fullName>
    </submittedName>
</protein>
<dbReference type="Proteomes" id="UP000887572">
    <property type="component" value="Unplaced"/>
</dbReference>
<evidence type="ECO:0000313" key="3">
    <source>
        <dbReference type="WBParaSite" id="Gr19_v10_g8795.t2"/>
    </source>
</evidence>
<dbReference type="AlphaFoldDB" id="A0A914IBZ8"/>
<sequence>MQMFILICPIFFAFLPLPSKGENLSLCFSQFKSLFFNSKISTVLHTEERAHTVFCQLPYSANYPLLKLLRPVSRSIYPIFSATLCQIVPKFVADVMIMRRPNPLRRCIPMAELFAWAV</sequence>
<feature type="signal peptide" evidence="1">
    <location>
        <begin position="1"/>
        <end position="21"/>
    </location>
</feature>
<organism evidence="2 3">
    <name type="scientific">Globodera rostochiensis</name>
    <name type="common">Golden nematode worm</name>
    <name type="synonym">Heterodera rostochiensis</name>
    <dbReference type="NCBI Taxonomy" id="31243"/>
    <lineage>
        <taxon>Eukaryota</taxon>
        <taxon>Metazoa</taxon>
        <taxon>Ecdysozoa</taxon>
        <taxon>Nematoda</taxon>
        <taxon>Chromadorea</taxon>
        <taxon>Rhabditida</taxon>
        <taxon>Tylenchina</taxon>
        <taxon>Tylenchomorpha</taxon>
        <taxon>Tylenchoidea</taxon>
        <taxon>Heteroderidae</taxon>
        <taxon>Heteroderinae</taxon>
        <taxon>Globodera</taxon>
    </lineage>
</organism>
<name>A0A914IBZ8_GLORO</name>
<dbReference type="WBParaSite" id="Gr19_v10_g8795.t2">
    <property type="protein sequence ID" value="Gr19_v10_g8795.t2"/>
    <property type="gene ID" value="Gr19_v10_g8795"/>
</dbReference>
<evidence type="ECO:0000313" key="2">
    <source>
        <dbReference type="Proteomes" id="UP000887572"/>
    </source>
</evidence>